<dbReference type="RefSeq" id="WP_014790210.1">
    <property type="nucleotide sequence ID" value="NC_018016.1"/>
</dbReference>
<proteinExistence type="predicted"/>
<protein>
    <submittedName>
        <fullName evidence="2">Uncharacterized protein</fullName>
    </submittedName>
</protein>
<dbReference type="KEGG" id="orh:Ornrh_0375"/>
<dbReference type="EMBL" id="CP003283">
    <property type="protein sequence ID" value="AFL96583.1"/>
    <property type="molecule type" value="Genomic_DNA"/>
</dbReference>
<accession>I3ZXZ9</accession>
<dbReference type="GeneID" id="71568644"/>
<evidence type="ECO:0000313" key="3">
    <source>
        <dbReference type="Proteomes" id="UP000006051"/>
    </source>
</evidence>
<dbReference type="GeneID" id="97257138"/>
<dbReference type="Proteomes" id="UP000006051">
    <property type="component" value="Chromosome"/>
</dbReference>
<dbReference type="KEGG" id="orh:Ornrh_0374"/>
<organism evidence="2 3">
    <name type="scientific">Ornithobacterium rhinotracheale (strain ATCC 51463 / DSM 15997 / CCUG 23171 / CIP 104009 / LMG 9086)</name>
    <dbReference type="NCBI Taxonomy" id="867902"/>
    <lineage>
        <taxon>Bacteria</taxon>
        <taxon>Pseudomonadati</taxon>
        <taxon>Bacteroidota</taxon>
        <taxon>Flavobacteriia</taxon>
        <taxon>Flavobacteriales</taxon>
        <taxon>Weeksellaceae</taxon>
        <taxon>Ornithobacterium</taxon>
    </lineage>
</organism>
<dbReference type="EMBL" id="CP003283">
    <property type="protein sequence ID" value="AFL96582.1"/>
    <property type="molecule type" value="Genomic_DNA"/>
</dbReference>
<sequence>MTKKETAKTKGLPTPKIEFQNWNEVFNFTYDVLSLCESTAILQSENRQCKTDDIEHCKLIGSNGMQIKNVIAYVKELLPLFSDVIIIEKAQATPTAKTKALP</sequence>
<gene>
    <name evidence="1" type="ordered locus">Ornrh_0374</name>
    <name evidence="2" type="ordered locus">Ornrh_0375</name>
</gene>
<evidence type="ECO:0000313" key="2">
    <source>
        <dbReference type="EMBL" id="AFL96583.1"/>
    </source>
</evidence>
<dbReference type="AlphaFoldDB" id="I3ZXZ9"/>
<name>I3ZXZ9_ORNRL</name>
<reference evidence="2 3" key="1">
    <citation type="submission" date="2012-06" db="EMBL/GenBank/DDBJ databases">
        <title>The complete genome of Ornithobacterium rhinotracheale DSM 15997.</title>
        <authorList>
            <consortium name="US DOE Joint Genome Institute (JGI-PGF)"/>
            <person name="Lucas S."/>
            <person name="Copeland A."/>
            <person name="Lapidus A."/>
            <person name="Goodwin L."/>
            <person name="Pitluck S."/>
            <person name="Peters L."/>
            <person name="Mikhailova N."/>
            <person name="Teshima H."/>
            <person name="Kyrpides N."/>
            <person name="Mavromatis K."/>
            <person name="Pagani I."/>
            <person name="Ivanova N."/>
            <person name="Ovchinnikova G."/>
            <person name="Zeytun A."/>
            <person name="Detter J.C."/>
            <person name="Han C."/>
            <person name="Land M."/>
            <person name="Hauser L."/>
            <person name="Markowitz V."/>
            <person name="Cheng J.-F."/>
            <person name="Hugenholtz P."/>
            <person name="Woyke T."/>
            <person name="Wu D."/>
            <person name="Lang E."/>
            <person name="Kopitz M."/>
            <person name="Brambilla E."/>
            <person name="Klenk H.-P."/>
            <person name="Eisen J.A."/>
        </authorList>
    </citation>
    <scope>NUCLEOTIDE SEQUENCE [LARGE SCALE GENOMIC DNA]</scope>
    <source>
        <strain evidence="3">ATCC 51463 / DSM 15997 / CCUG 23171 / LMG 9086</strain>
        <strain evidence="2">DSM 15997</strain>
    </source>
</reference>
<keyword evidence="3" id="KW-1185">Reference proteome</keyword>
<dbReference type="HOGENOM" id="CLU_2274517_0_0_10"/>
<evidence type="ECO:0000313" key="1">
    <source>
        <dbReference type="EMBL" id="AFL96582.1"/>
    </source>
</evidence>